<feature type="transmembrane region" description="Helical" evidence="1">
    <location>
        <begin position="147"/>
        <end position="167"/>
    </location>
</feature>
<keyword evidence="1" id="KW-0812">Transmembrane</keyword>
<keyword evidence="3" id="KW-1185">Reference proteome</keyword>
<evidence type="ECO:0000313" key="2">
    <source>
        <dbReference type="EMBL" id="KAF3457719.1"/>
    </source>
</evidence>
<comment type="caution">
    <text evidence="2">The sequence shown here is derived from an EMBL/GenBank/DDBJ whole genome shotgun (WGS) entry which is preliminary data.</text>
</comment>
<dbReference type="OrthoDB" id="1680482at2759"/>
<reference evidence="2" key="1">
    <citation type="submission" date="2020-03" db="EMBL/GenBank/DDBJ databases">
        <title>A high-quality chromosome-level genome assembly of a woody plant with both climbing and erect habits, Rhamnella rubrinervis.</title>
        <authorList>
            <person name="Lu Z."/>
            <person name="Yang Y."/>
            <person name="Zhu X."/>
            <person name="Sun Y."/>
        </authorList>
    </citation>
    <scope>NUCLEOTIDE SEQUENCE</scope>
    <source>
        <strain evidence="2">BYM</strain>
        <tissue evidence="2">Leaf</tissue>
    </source>
</reference>
<proteinExistence type="predicted"/>
<keyword evidence="1" id="KW-0472">Membrane</keyword>
<protein>
    <submittedName>
        <fullName evidence="2">Uncharacterized protein</fullName>
    </submittedName>
</protein>
<keyword evidence="1" id="KW-1133">Transmembrane helix</keyword>
<name>A0A8K0HSJ1_9ROSA</name>
<sequence>MAIGLLKRLRKLSEKSISSKATIATAAAAMKKRSCEVEESFNALQVLTSLKENYTRWCKGDCSSPKHVQPCQLYNDDPRMIKFEFNSVGARCVISTMTPFGIYLGLKCPRMLGGHSLTSYSIMGWQPRVDGALYFIRKMVKVSPGLFSSNVIITDCFVWWCCLVYALKFIKYLIAGRQFEFNNSHIALFREKFIVEIFILRFSHCNLDDTYNFHDKRWDIPGQ</sequence>
<evidence type="ECO:0000313" key="3">
    <source>
        <dbReference type="Proteomes" id="UP000796880"/>
    </source>
</evidence>
<organism evidence="2 3">
    <name type="scientific">Rhamnella rubrinervis</name>
    <dbReference type="NCBI Taxonomy" id="2594499"/>
    <lineage>
        <taxon>Eukaryota</taxon>
        <taxon>Viridiplantae</taxon>
        <taxon>Streptophyta</taxon>
        <taxon>Embryophyta</taxon>
        <taxon>Tracheophyta</taxon>
        <taxon>Spermatophyta</taxon>
        <taxon>Magnoliopsida</taxon>
        <taxon>eudicotyledons</taxon>
        <taxon>Gunneridae</taxon>
        <taxon>Pentapetalae</taxon>
        <taxon>rosids</taxon>
        <taxon>fabids</taxon>
        <taxon>Rosales</taxon>
        <taxon>Rhamnaceae</taxon>
        <taxon>rhamnoid group</taxon>
        <taxon>Rhamneae</taxon>
        <taxon>Rhamnella</taxon>
    </lineage>
</organism>
<dbReference type="AlphaFoldDB" id="A0A8K0HSJ1"/>
<dbReference type="Proteomes" id="UP000796880">
    <property type="component" value="Unassembled WGS sequence"/>
</dbReference>
<accession>A0A8K0HSJ1</accession>
<evidence type="ECO:0000256" key="1">
    <source>
        <dbReference type="SAM" id="Phobius"/>
    </source>
</evidence>
<gene>
    <name evidence="2" type="ORF">FNV43_RR02377</name>
</gene>
<dbReference type="EMBL" id="VOIH02000001">
    <property type="protein sequence ID" value="KAF3457719.1"/>
    <property type="molecule type" value="Genomic_DNA"/>
</dbReference>